<accession>A0A0F9B0D2</accession>
<dbReference type="EMBL" id="LAZR01054674">
    <property type="protein sequence ID" value="KKK78041.1"/>
    <property type="molecule type" value="Genomic_DNA"/>
</dbReference>
<evidence type="ECO:0000313" key="1">
    <source>
        <dbReference type="EMBL" id="KKK78041.1"/>
    </source>
</evidence>
<comment type="caution">
    <text evidence="1">The sequence shown here is derived from an EMBL/GenBank/DDBJ whole genome shotgun (WGS) entry which is preliminary data.</text>
</comment>
<protein>
    <submittedName>
        <fullName evidence="1">Uncharacterized protein</fullName>
    </submittedName>
</protein>
<name>A0A0F9B0D2_9ZZZZ</name>
<reference evidence="1" key="1">
    <citation type="journal article" date="2015" name="Nature">
        <title>Complex archaea that bridge the gap between prokaryotes and eukaryotes.</title>
        <authorList>
            <person name="Spang A."/>
            <person name="Saw J.H."/>
            <person name="Jorgensen S.L."/>
            <person name="Zaremba-Niedzwiedzka K."/>
            <person name="Martijn J."/>
            <person name="Lind A.E."/>
            <person name="van Eijk R."/>
            <person name="Schleper C."/>
            <person name="Guy L."/>
            <person name="Ettema T.J."/>
        </authorList>
    </citation>
    <scope>NUCLEOTIDE SEQUENCE</scope>
</reference>
<gene>
    <name evidence="1" type="ORF">LCGC14_2847550</name>
</gene>
<sequence>MKIDLDTTTMTPAAEISRLMRNARSLRVKVGGKVYAGPATLGDEDDGH</sequence>
<organism evidence="1">
    <name type="scientific">marine sediment metagenome</name>
    <dbReference type="NCBI Taxonomy" id="412755"/>
    <lineage>
        <taxon>unclassified sequences</taxon>
        <taxon>metagenomes</taxon>
        <taxon>ecological metagenomes</taxon>
    </lineage>
</organism>
<feature type="non-terminal residue" evidence="1">
    <location>
        <position position="48"/>
    </location>
</feature>
<dbReference type="AlphaFoldDB" id="A0A0F9B0D2"/>
<proteinExistence type="predicted"/>